<organism evidence="3 4">
    <name type="scientific">Streptomyces mobaraensis</name>
    <name type="common">Streptoverticillium mobaraense</name>
    <dbReference type="NCBI Taxonomy" id="35621"/>
    <lineage>
        <taxon>Bacteria</taxon>
        <taxon>Bacillati</taxon>
        <taxon>Actinomycetota</taxon>
        <taxon>Actinomycetes</taxon>
        <taxon>Kitasatosporales</taxon>
        <taxon>Streptomycetaceae</taxon>
        <taxon>Streptomyces</taxon>
    </lineage>
</organism>
<accession>A0A5N5W9K6</accession>
<dbReference type="Pfam" id="PF04149">
    <property type="entry name" value="DUF397"/>
    <property type="match status" value="1"/>
</dbReference>
<proteinExistence type="predicted"/>
<dbReference type="OrthoDB" id="4570646at2"/>
<keyword evidence="4" id="KW-1185">Reference proteome</keyword>
<feature type="region of interest" description="Disordered" evidence="1">
    <location>
        <begin position="1"/>
        <end position="20"/>
    </location>
</feature>
<evidence type="ECO:0000259" key="2">
    <source>
        <dbReference type="Pfam" id="PF04149"/>
    </source>
</evidence>
<evidence type="ECO:0000256" key="1">
    <source>
        <dbReference type="SAM" id="MobiDB-lite"/>
    </source>
</evidence>
<feature type="domain" description="DUF397" evidence="2">
    <location>
        <begin position="11"/>
        <end position="62"/>
    </location>
</feature>
<feature type="compositionally biased region" description="Basic and acidic residues" evidence="1">
    <location>
        <begin position="1"/>
        <end position="11"/>
    </location>
</feature>
<dbReference type="RefSeq" id="WP_152263655.1">
    <property type="nucleotide sequence ID" value="NZ_VOKX01000026.1"/>
</dbReference>
<sequence>MNRTDHHETIWRKSSYSSGNGQCVEVNADAREIVVVRDSKEPLGLRLCIQAGAWDEFISGVKAASL</sequence>
<dbReference type="InterPro" id="IPR007278">
    <property type="entry name" value="DUF397"/>
</dbReference>
<dbReference type="AlphaFoldDB" id="A0A5N5W9K6"/>
<evidence type="ECO:0000313" key="3">
    <source>
        <dbReference type="EMBL" id="KAB7845528.1"/>
    </source>
</evidence>
<comment type="caution">
    <text evidence="3">The sequence shown here is derived from an EMBL/GenBank/DDBJ whole genome shotgun (WGS) entry which is preliminary data.</text>
</comment>
<evidence type="ECO:0000313" key="4">
    <source>
        <dbReference type="Proteomes" id="UP000327000"/>
    </source>
</evidence>
<dbReference type="EMBL" id="VOKX01000026">
    <property type="protein sequence ID" value="KAB7845528.1"/>
    <property type="molecule type" value="Genomic_DNA"/>
</dbReference>
<gene>
    <name evidence="3" type="ORF">FRZ00_13645</name>
</gene>
<name>A0A5N5W9K6_STRMB</name>
<protein>
    <submittedName>
        <fullName evidence="3">DUF397 domain-containing protein</fullName>
    </submittedName>
</protein>
<reference evidence="3 4" key="1">
    <citation type="journal article" date="2019" name="Microb. Cell Fact.">
        <title>Exploring novel herbicidin analogues by transcriptional regulator overexpression and MS/MS molecular networking.</title>
        <authorList>
            <person name="Shi Y."/>
            <person name="Gu R."/>
            <person name="Li Y."/>
            <person name="Wang X."/>
            <person name="Ren W."/>
            <person name="Li X."/>
            <person name="Wang L."/>
            <person name="Xie Y."/>
            <person name="Hong B."/>
        </authorList>
    </citation>
    <scope>NUCLEOTIDE SEQUENCE [LARGE SCALE GENOMIC DNA]</scope>
    <source>
        <strain evidence="3 4">US-43</strain>
    </source>
</reference>
<dbReference type="Proteomes" id="UP000327000">
    <property type="component" value="Unassembled WGS sequence"/>
</dbReference>